<dbReference type="OrthoDB" id="6104125at2"/>
<dbReference type="Pfam" id="PF10772">
    <property type="entry name" value="Phage_HP1_Orf24"/>
    <property type="match status" value="1"/>
</dbReference>
<sequence length="151" mass="16106">MSQKRLSGKDIDVMIGDMLVHVEEVTLSIEDATAVTKTRGIPNGYVDGEVSASGDITVDTTNLQTILDAAKAAGSFRALEPFDQVFNGATSGGELRIEAFGCKLRISDLLNAKASGGEQLTHKLAYDVTDPDFVRINGVPYVDASETEKLV</sequence>
<dbReference type="Proteomes" id="UP000000238">
    <property type="component" value="Chromosome"/>
</dbReference>
<keyword evidence="3" id="KW-1185">Reference proteome</keyword>
<dbReference type="eggNOG" id="ENOG502ZBYB">
    <property type="taxonomic scope" value="Bacteria"/>
</dbReference>
<proteinExistence type="predicted"/>
<evidence type="ECO:0000313" key="3">
    <source>
        <dbReference type="Proteomes" id="UP000000238"/>
    </source>
</evidence>
<dbReference type="HOGENOM" id="CLU_146706_0_0_6"/>
<evidence type="ECO:0000313" key="2">
    <source>
        <dbReference type="EMBL" id="ABC33397.1"/>
    </source>
</evidence>
<accession>Q2SPX5</accession>
<dbReference type="RefSeq" id="WP_011394376.1">
    <property type="nucleotide sequence ID" value="NC_007645.1"/>
</dbReference>
<dbReference type="EMBL" id="CP000155">
    <property type="protein sequence ID" value="ABC33397.1"/>
    <property type="molecule type" value="Genomic_DNA"/>
</dbReference>
<dbReference type="KEGG" id="hch:HCH_06773"/>
<dbReference type="InterPro" id="IPR019708">
    <property type="entry name" value="Phage_HP1_Orf24"/>
</dbReference>
<gene>
    <name evidence="1" type="ordered locus">HCH_00388</name>
    <name evidence="2" type="ordered locus">HCH_06773</name>
</gene>
<evidence type="ECO:0000313" key="1">
    <source>
        <dbReference type="EMBL" id="ABC27299.1"/>
    </source>
</evidence>
<name>Q2SPX5_HAHCH</name>
<protein>
    <submittedName>
        <fullName evidence="1">Probable phage protein</fullName>
    </submittedName>
</protein>
<reference evidence="1 3" key="1">
    <citation type="journal article" date="2005" name="Nucleic Acids Res.">
        <title>Genomic blueprint of Hahella chejuensis, a marine microbe producing an algicidal agent.</title>
        <authorList>
            <person name="Jeong H."/>
            <person name="Yim J.H."/>
            <person name="Lee C."/>
            <person name="Choi S.-H."/>
            <person name="Park Y.K."/>
            <person name="Yoon S.H."/>
            <person name="Hur C.-G."/>
            <person name="Kang H.-Y."/>
            <person name="Kim D."/>
            <person name="Lee H.H."/>
            <person name="Park K.H."/>
            <person name="Park S.-H."/>
            <person name="Park H.-S."/>
            <person name="Lee H.K."/>
            <person name="Oh T.K."/>
            <person name="Kim J.F."/>
        </authorList>
    </citation>
    <scope>NUCLEOTIDE SEQUENCE [LARGE SCALE GENOMIC DNA]</scope>
    <source>
        <strain evidence="1 3">KCTC 2396</strain>
    </source>
</reference>
<dbReference type="AlphaFoldDB" id="Q2SPX5"/>
<dbReference type="STRING" id="349521.HCH_00388"/>
<dbReference type="EMBL" id="CP000155">
    <property type="protein sequence ID" value="ABC27299.1"/>
    <property type="molecule type" value="Genomic_DNA"/>
</dbReference>
<dbReference type="KEGG" id="hch:HCH_00388"/>
<organism evidence="1 3">
    <name type="scientific">Hahella chejuensis (strain KCTC 2396)</name>
    <dbReference type="NCBI Taxonomy" id="349521"/>
    <lineage>
        <taxon>Bacteria</taxon>
        <taxon>Pseudomonadati</taxon>
        <taxon>Pseudomonadota</taxon>
        <taxon>Gammaproteobacteria</taxon>
        <taxon>Oceanospirillales</taxon>
        <taxon>Hahellaceae</taxon>
        <taxon>Hahella</taxon>
    </lineage>
</organism>